<accession>S2KJJ7</accession>
<dbReference type="STRING" id="1121939.L861_06370"/>
<proteinExistence type="predicted"/>
<gene>
    <name evidence="1" type="ORF">L861_06370</name>
</gene>
<reference evidence="1 2" key="1">
    <citation type="journal article" date="2013" name="Genome Announc.">
        <title>Draft genome sequence of the moderately halophilic gammaproteobacterium Halomonas anticariensis FP35.</title>
        <authorList>
            <person name="Tahrioui A."/>
            <person name="Quesada E."/>
            <person name="Llamas I."/>
        </authorList>
    </citation>
    <scope>NUCLEOTIDE SEQUENCE [LARGE SCALE GENOMIC DNA]</scope>
    <source>
        <strain evidence="2">DSM 16096 / CECT 5854 / LMG 22089 / FP35</strain>
    </source>
</reference>
<protein>
    <submittedName>
        <fullName evidence="1">Uncharacterized protein</fullName>
    </submittedName>
</protein>
<comment type="caution">
    <text evidence="1">The sequence shown here is derived from an EMBL/GenBank/DDBJ whole genome shotgun (WGS) entry which is preliminary data.</text>
</comment>
<organism evidence="1 2">
    <name type="scientific">Litchfieldella anticariensis (strain DSM 16096 / CECT 5854 / CIP 108499 / LMG 22089 / FP35)</name>
    <name type="common">Halomonas anticariensis</name>
    <dbReference type="NCBI Taxonomy" id="1121939"/>
    <lineage>
        <taxon>Bacteria</taxon>
        <taxon>Pseudomonadati</taxon>
        <taxon>Pseudomonadota</taxon>
        <taxon>Gammaproteobacteria</taxon>
        <taxon>Oceanospirillales</taxon>
        <taxon>Halomonadaceae</taxon>
        <taxon>Litchfieldella</taxon>
    </lineage>
</organism>
<dbReference type="EMBL" id="ASTJ01000040">
    <property type="protein sequence ID" value="EPC00558.1"/>
    <property type="molecule type" value="Genomic_DNA"/>
</dbReference>
<dbReference type="RefSeq" id="WP_016418547.1">
    <property type="nucleotide sequence ID" value="NZ_AUAB01000023.1"/>
</dbReference>
<evidence type="ECO:0000313" key="1">
    <source>
        <dbReference type="EMBL" id="EPC00558.1"/>
    </source>
</evidence>
<dbReference type="Proteomes" id="UP000014463">
    <property type="component" value="Unassembled WGS sequence"/>
</dbReference>
<evidence type="ECO:0000313" key="2">
    <source>
        <dbReference type="Proteomes" id="UP000014463"/>
    </source>
</evidence>
<dbReference type="PATRIC" id="fig|1121939.11.peg.4039"/>
<keyword evidence="2" id="KW-1185">Reference proteome</keyword>
<dbReference type="AlphaFoldDB" id="S2KJJ7"/>
<sequence length="145" mass="16122">MKLYESMTLLQGGPDEACIRHVATNAGPRPVYAFGDLMIEVAEGRHQGRKVEAFAFLVRGEAVRVTERRTGYQLVDIPIVHVNGDFSQLDDRRFAQVCEAMLRGSLEAAFMRFRDADDPQLDQLFARLDAVPELTIPPMAEGGGE</sequence>
<name>S2KJJ7_LITA3</name>